<gene>
    <name evidence="1" type="ORF">QJS04_geneDACA022394</name>
</gene>
<name>A0AAV9BUI3_ACOGR</name>
<accession>A0AAV9BUI3</accession>
<reference evidence="1" key="1">
    <citation type="journal article" date="2023" name="Nat. Commun.">
        <title>Diploid and tetraploid genomes of Acorus and the evolution of monocots.</title>
        <authorList>
            <person name="Ma L."/>
            <person name="Liu K.W."/>
            <person name="Li Z."/>
            <person name="Hsiao Y.Y."/>
            <person name="Qi Y."/>
            <person name="Fu T."/>
            <person name="Tang G.D."/>
            <person name="Zhang D."/>
            <person name="Sun W.H."/>
            <person name="Liu D.K."/>
            <person name="Li Y."/>
            <person name="Chen G.Z."/>
            <person name="Liu X.D."/>
            <person name="Liao X.Y."/>
            <person name="Jiang Y.T."/>
            <person name="Yu X."/>
            <person name="Hao Y."/>
            <person name="Huang J."/>
            <person name="Zhao X.W."/>
            <person name="Ke S."/>
            <person name="Chen Y.Y."/>
            <person name="Wu W.L."/>
            <person name="Hsu J.L."/>
            <person name="Lin Y.F."/>
            <person name="Huang M.D."/>
            <person name="Li C.Y."/>
            <person name="Huang L."/>
            <person name="Wang Z.W."/>
            <person name="Zhao X."/>
            <person name="Zhong W.Y."/>
            <person name="Peng D.H."/>
            <person name="Ahmad S."/>
            <person name="Lan S."/>
            <person name="Zhang J.S."/>
            <person name="Tsai W.C."/>
            <person name="Van de Peer Y."/>
            <person name="Liu Z.J."/>
        </authorList>
    </citation>
    <scope>NUCLEOTIDE SEQUENCE</scope>
    <source>
        <strain evidence="1">SCP</strain>
    </source>
</reference>
<protein>
    <submittedName>
        <fullName evidence="1">Uncharacterized protein</fullName>
    </submittedName>
</protein>
<organism evidence="1 2">
    <name type="scientific">Acorus gramineus</name>
    <name type="common">Dwarf sweet flag</name>
    <dbReference type="NCBI Taxonomy" id="55184"/>
    <lineage>
        <taxon>Eukaryota</taxon>
        <taxon>Viridiplantae</taxon>
        <taxon>Streptophyta</taxon>
        <taxon>Embryophyta</taxon>
        <taxon>Tracheophyta</taxon>
        <taxon>Spermatophyta</taxon>
        <taxon>Magnoliopsida</taxon>
        <taxon>Liliopsida</taxon>
        <taxon>Acoraceae</taxon>
        <taxon>Acorus</taxon>
    </lineage>
</organism>
<dbReference type="Proteomes" id="UP001179952">
    <property type="component" value="Unassembled WGS sequence"/>
</dbReference>
<proteinExistence type="predicted"/>
<evidence type="ECO:0000313" key="1">
    <source>
        <dbReference type="EMBL" id="KAK1280205.1"/>
    </source>
</evidence>
<reference evidence="1" key="2">
    <citation type="submission" date="2023-06" db="EMBL/GenBank/DDBJ databases">
        <authorList>
            <person name="Ma L."/>
            <person name="Liu K.-W."/>
            <person name="Li Z."/>
            <person name="Hsiao Y.-Y."/>
            <person name="Qi Y."/>
            <person name="Fu T."/>
            <person name="Tang G."/>
            <person name="Zhang D."/>
            <person name="Sun W.-H."/>
            <person name="Liu D.-K."/>
            <person name="Li Y."/>
            <person name="Chen G.-Z."/>
            <person name="Liu X.-D."/>
            <person name="Liao X.-Y."/>
            <person name="Jiang Y.-T."/>
            <person name="Yu X."/>
            <person name="Hao Y."/>
            <person name="Huang J."/>
            <person name="Zhao X.-W."/>
            <person name="Ke S."/>
            <person name="Chen Y.-Y."/>
            <person name="Wu W.-L."/>
            <person name="Hsu J.-L."/>
            <person name="Lin Y.-F."/>
            <person name="Huang M.-D."/>
            <person name="Li C.-Y."/>
            <person name="Huang L."/>
            <person name="Wang Z.-W."/>
            <person name="Zhao X."/>
            <person name="Zhong W.-Y."/>
            <person name="Peng D.-H."/>
            <person name="Ahmad S."/>
            <person name="Lan S."/>
            <person name="Zhang J.-S."/>
            <person name="Tsai W.-C."/>
            <person name="Van De Peer Y."/>
            <person name="Liu Z.-J."/>
        </authorList>
    </citation>
    <scope>NUCLEOTIDE SEQUENCE</scope>
    <source>
        <strain evidence="1">SCP</strain>
        <tissue evidence="1">Leaves</tissue>
    </source>
</reference>
<evidence type="ECO:0000313" key="2">
    <source>
        <dbReference type="Proteomes" id="UP001179952"/>
    </source>
</evidence>
<keyword evidence="2" id="KW-1185">Reference proteome</keyword>
<dbReference type="AlphaFoldDB" id="A0AAV9BUI3"/>
<sequence length="110" mass="13032">MARTLRTSSRRLLTETLRSVPSEFVEEFDTRDPWCDLAYLGFQICDVFVLHHLRWTSSIGLCLRPPHLCHHRHHRRRTQPLRTCLHDPCFRAIYLFVPAVLPFSGCYKLI</sequence>
<comment type="caution">
    <text evidence="1">The sequence shown here is derived from an EMBL/GenBank/DDBJ whole genome shotgun (WGS) entry which is preliminary data.</text>
</comment>
<dbReference type="EMBL" id="JAUJYN010000001">
    <property type="protein sequence ID" value="KAK1280205.1"/>
    <property type="molecule type" value="Genomic_DNA"/>
</dbReference>